<evidence type="ECO:0000313" key="2">
    <source>
        <dbReference type="Proteomes" id="UP000273854"/>
    </source>
</evidence>
<protein>
    <submittedName>
        <fullName evidence="1">Uncharacterized protein</fullName>
    </submittedName>
</protein>
<reference evidence="1 2" key="1">
    <citation type="submission" date="2018-08" db="EMBL/GenBank/DDBJ databases">
        <title>Recombination of ecologically and evolutionarily significant loci maintains genetic cohesion in the Pseudomonas syringae species complex.</title>
        <authorList>
            <person name="Dillon M."/>
            <person name="Thakur S."/>
            <person name="Almeida R.N.D."/>
            <person name="Weir B.S."/>
            <person name="Guttman D.S."/>
        </authorList>
    </citation>
    <scope>NUCLEOTIDE SEQUENCE [LARGE SCALE GENOMIC DNA]</scope>
    <source>
        <strain evidence="1 2">ICMP 19473</strain>
    </source>
</reference>
<comment type="caution">
    <text evidence="1">The sequence shown here is derived from an EMBL/GenBank/DDBJ whole genome shotgun (WGS) entry which is preliminary data.</text>
</comment>
<proteinExistence type="predicted"/>
<sequence>MLKPYGQGHRSLWDVIGERREQEERLVAPARAPADYDLARMALDNAWLWLPNLEPARAATGKMTEWTDADFDHDPRLISAAGHRRNIRRIRWPAKNPEVQPLPRALQLLEGMLSQWSEFASSIDWESTKVILFAPTDIASDPWLAEVLTVWPFDYLPGEGFESTSLAFDEWLPGALQNHLEASGLLCLSVDTWATQSRAATLTGELMAGESVAILSLRRVDHANPEGGNGWYLYPSMKRDHAPRSLQARASSDDLRQLAETLYEQAGARPEDIKACVTDGHHHDKRLEHLSHYLTTQLPHCDMQEHVIGQAFLAGERGASACHMTALGLAFHVGNKNGGAVLVFERRAATQTQAWLLGSSQKALPLEPEQVDQFAVDLG</sequence>
<dbReference type="EMBL" id="RBTP01000017">
    <property type="protein sequence ID" value="RMT83057.1"/>
    <property type="molecule type" value="Genomic_DNA"/>
</dbReference>
<accession>A0A3M5PFT7</accession>
<dbReference type="Proteomes" id="UP000273854">
    <property type="component" value="Unassembled WGS sequence"/>
</dbReference>
<organism evidence="1 2">
    <name type="scientific">Pseudomonas viridiflava</name>
    <name type="common">Phytomonas viridiflava</name>
    <dbReference type="NCBI Taxonomy" id="33069"/>
    <lineage>
        <taxon>Bacteria</taxon>
        <taxon>Pseudomonadati</taxon>
        <taxon>Pseudomonadota</taxon>
        <taxon>Gammaproteobacteria</taxon>
        <taxon>Pseudomonadales</taxon>
        <taxon>Pseudomonadaceae</taxon>
        <taxon>Pseudomonas</taxon>
    </lineage>
</organism>
<name>A0A3M5PFT7_PSEVI</name>
<dbReference type="RefSeq" id="WP_259640687.1">
    <property type="nucleotide sequence ID" value="NZ_RBTP01000017.1"/>
</dbReference>
<gene>
    <name evidence="1" type="ORF">ALP40_200038</name>
</gene>
<evidence type="ECO:0000313" key="1">
    <source>
        <dbReference type="EMBL" id="RMT83057.1"/>
    </source>
</evidence>
<dbReference type="AlphaFoldDB" id="A0A3M5PFT7"/>